<dbReference type="SUPFAM" id="SSF56300">
    <property type="entry name" value="Metallo-dependent phosphatases"/>
    <property type="match status" value="1"/>
</dbReference>
<sequence>MFSIDGNKLDGRGMSIDPFYLVNGTRLPITADVPVGATGRLEIPNDLLVLGENVVEVVPGQNLVECGYNVDDYIVLDPTLEVAGGSADGSTNLARYPVGDGTCGSNPNKHPTLLLNFVIASDSDPAGVRATVDTTLVPDGAHTVAATSADGTTEHTVTVDNTAPDLVLSTPSAGSEVSAPVTVDAVLRDATGVVDSATALTVDGAPIARGAVLDPASLAPGDHVLGVSALDTLGNAVVHEVSFTTALVTATLGEQLPADGATEVGESVALSVTVGGDGGPVEVTFAEAAEFGPDEVVTGETLAVDLASFTQAGDGPATAIAPDVQTGAEPSATVPYQRFSVPVEGDATDLRIRWSGEIDPGRIVTLLVWNTATGTWDQVGASRGVADALTHLSGPIAADHLLDDEVHALVYGTDPFDEPTDDAPDGAFMDPEDYDFSLAWTTDTQFLAQGATTATDPAVQQLWEAGYRDQIDWIIENADERKIAYVAHTGDVNQNWHGNPNYEQAVREYEFTSAMQAILDDSGIPNGVLAGNHDNLVGAETGPDSLFNTYFGPERYEATSAAWENASYGGPWRPDDNLNHYDLFTAGGVDFVVVQLSYGVDAEEIAWANEVLASYADRNAIVLTHAYLGTGANADGTAAGYSVDGQAVFSGIIEPNSNVVLAFGGHVHGIGTNVLARVGEQSGGVVEMLADYQAYQVPAELLGVPGQGDQNGGETFRGIGGFLRLLQFDVAEGLMTVDTYSPFLDNHGASEFHPDGRFNEAADEFTVPVDLATRLTRVNTESIAVLATGGEPIGAATVAPGETATVAWSGLTPDTTYSWYAIARPTSGPEVTTFAVTAAPGDAATVSPLQTFTTAALVVPPGDGGDDGGDGGGSDGGDGSAGGGSGGGDGGGSVDPGGSGSSSGPGTTDAGPTGVGTRGGALASTGADVAIVGLVAAGLLVAGLALVVVRRRRA</sequence>
<keyword evidence="2" id="KW-0472">Membrane</keyword>
<organism evidence="3 4">
    <name type="scientific">Occultella gossypii</name>
    <dbReference type="NCBI Taxonomy" id="2800820"/>
    <lineage>
        <taxon>Bacteria</taxon>
        <taxon>Bacillati</taxon>
        <taxon>Actinomycetota</taxon>
        <taxon>Actinomycetes</taxon>
        <taxon>Micrococcales</taxon>
        <taxon>Ruaniaceae</taxon>
        <taxon>Occultella</taxon>
    </lineage>
</organism>
<dbReference type="PANTHER" id="PTHR43143:SF5">
    <property type="entry name" value="SECRETED PROTEIN"/>
    <property type="match status" value="1"/>
</dbReference>
<comment type="caution">
    <text evidence="3">The sequence shown here is derived from an EMBL/GenBank/DDBJ whole genome shotgun (WGS) entry which is preliminary data.</text>
</comment>
<feature type="compositionally biased region" description="Gly residues" evidence="1">
    <location>
        <begin position="870"/>
        <end position="903"/>
    </location>
</feature>
<dbReference type="InterPro" id="IPR029052">
    <property type="entry name" value="Metallo-depent_PP-like"/>
</dbReference>
<feature type="transmembrane region" description="Helical" evidence="2">
    <location>
        <begin position="929"/>
        <end position="949"/>
    </location>
</feature>
<evidence type="ECO:0000256" key="2">
    <source>
        <dbReference type="SAM" id="Phobius"/>
    </source>
</evidence>
<evidence type="ECO:0000313" key="3">
    <source>
        <dbReference type="EMBL" id="MBZ2197886.1"/>
    </source>
</evidence>
<keyword evidence="2" id="KW-0812">Transmembrane</keyword>
<proteinExistence type="predicted"/>
<dbReference type="PANTHER" id="PTHR43143">
    <property type="entry name" value="METALLOPHOSPHOESTERASE, CALCINEURIN SUPERFAMILY"/>
    <property type="match status" value="1"/>
</dbReference>
<evidence type="ECO:0000313" key="4">
    <source>
        <dbReference type="Proteomes" id="UP000826651"/>
    </source>
</evidence>
<accession>A0ABS7SC04</accession>
<evidence type="ECO:0000256" key="1">
    <source>
        <dbReference type="SAM" id="MobiDB-lite"/>
    </source>
</evidence>
<feature type="region of interest" description="Disordered" evidence="1">
    <location>
        <begin position="857"/>
        <end position="917"/>
    </location>
</feature>
<dbReference type="EMBL" id="JAGSHT010000016">
    <property type="protein sequence ID" value="MBZ2197886.1"/>
    <property type="molecule type" value="Genomic_DNA"/>
</dbReference>
<dbReference type="InterPro" id="IPR051918">
    <property type="entry name" value="STPP_CPPED1"/>
</dbReference>
<reference evidence="3 4" key="1">
    <citation type="submission" date="2021-04" db="EMBL/GenBank/DDBJ databases">
        <title>Ruania sp. nov., isolated from sandy soil of mangrove forest.</title>
        <authorList>
            <person name="Ge X."/>
            <person name="Huang R."/>
            <person name="Liu W."/>
        </authorList>
    </citation>
    <scope>NUCLEOTIDE SEQUENCE [LARGE SCALE GENOMIC DNA]</scope>
    <source>
        <strain evidence="3 4">N2-46</strain>
    </source>
</reference>
<protein>
    <submittedName>
        <fullName evidence="3">Metallophosphoesterase</fullName>
    </submittedName>
</protein>
<dbReference type="NCBIfam" id="TIGR01167">
    <property type="entry name" value="LPXTG_anchor"/>
    <property type="match status" value="1"/>
</dbReference>
<dbReference type="RefSeq" id="WP_223408124.1">
    <property type="nucleotide sequence ID" value="NZ_JAGSHT010000016.1"/>
</dbReference>
<dbReference type="Gene3D" id="3.60.21.10">
    <property type="match status" value="1"/>
</dbReference>
<dbReference type="Proteomes" id="UP000826651">
    <property type="component" value="Unassembled WGS sequence"/>
</dbReference>
<keyword evidence="4" id="KW-1185">Reference proteome</keyword>
<name>A0ABS7SC04_9MICO</name>
<gene>
    <name evidence="3" type="ORF">KCQ71_17130</name>
</gene>
<keyword evidence="2" id="KW-1133">Transmembrane helix</keyword>